<dbReference type="Proteomes" id="UP001178507">
    <property type="component" value="Unassembled WGS sequence"/>
</dbReference>
<keyword evidence="4 6" id="KW-0472">Membrane</keyword>
<dbReference type="AlphaFoldDB" id="A0AA36HM51"/>
<organism evidence="8 9">
    <name type="scientific">Effrenium voratum</name>
    <dbReference type="NCBI Taxonomy" id="2562239"/>
    <lineage>
        <taxon>Eukaryota</taxon>
        <taxon>Sar</taxon>
        <taxon>Alveolata</taxon>
        <taxon>Dinophyceae</taxon>
        <taxon>Suessiales</taxon>
        <taxon>Symbiodiniaceae</taxon>
        <taxon>Effrenium</taxon>
    </lineage>
</organism>
<feature type="compositionally biased region" description="Basic and acidic residues" evidence="5">
    <location>
        <begin position="13"/>
        <end position="27"/>
    </location>
</feature>
<dbReference type="InterPro" id="IPR005821">
    <property type="entry name" value="Ion_trans_dom"/>
</dbReference>
<evidence type="ECO:0000256" key="1">
    <source>
        <dbReference type="ARBA" id="ARBA00004141"/>
    </source>
</evidence>
<evidence type="ECO:0000256" key="5">
    <source>
        <dbReference type="SAM" id="MobiDB-lite"/>
    </source>
</evidence>
<dbReference type="GO" id="GO:0016020">
    <property type="term" value="C:membrane"/>
    <property type="evidence" value="ECO:0007669"/>
    <property type="project" value="UniProtKB-SubCell"/>
</dbReference>
<reference evidence="8" key="1">
    <citation type="submission" date="2023-08" db="EMBL/GenBank/DDBJ databases">
        <authorList>
            <person name="Chen Y."/>
            <person name="Shah S."/>
            <person name="Dougan E. K."/>
            <person name="Thang M."/>
            <person name="Chan C."/>
        </authorList>
    </citation>
    <scope>NUCLEOTIDE SEQUENCE</scope>
</reference>
<feature type="transmembrane region" description="Helical" evidence="6">
    <location>
        <begin position="78"/>
        <end position="96"/>
    </location>
</feature>
<dbReference type="SUPFAM" id="SSF81324">
    <property type="entry name" value="Voltage-gated potassium channels"/>
    <property type="match status" value="1"/>
</dbReference>
<name>A0AA36HM51_9DINO</name>
<evidence type="ECO:0000313" key="8">
    <source>
        <dbReference type="EMBL" id="CAJ1370899.1"/>
    </source>
</evidence>
<protein>
    <recommendedName>
        <fullName evidence="7">Ion transport domain-containing protein</fullName>
    </recommendedName>
</protein>
<evidence type="ECO:0000313" key="9">
    <source>
        <dbReference type="Proteomes" id="UP001178507"/>
    </source>
</evidence>
<keyword evidence="9" id="KW-1185">Reference proteome</keyword>
<feature type="transmembrane region" description="Helical" evidence="6">
    <location>
        <begin position="140"/>
        <end position="157"/>
    </location>
</feature>
<dbReference type="InterPro" id="IPR027359">
    <property type="entry name" value="Volt_channel_dom_sf"/>
</dbReference>
<keyword evidence="2 6" id="KW-0812">Transmembrane</keyword>
<dbReference type="Gene3D" id="1.20.120.350">
    <property type="entry name" value="Voltage-gated potassium channels. Chain C"/>
    <property type="match status" value="1"/>
</dbReference>
<sequence>MEIEPEELQIESVESRRSLESNKDMTPKKLSNLELTQGHLQTLVTEVMMDHSEPAHLTGNGLWQEGRRVLYKFVNSRSFDYVAGVIIMLNMVMIGVEAELSLHDPHVRWAAWVERAFLAVYAVELVLRLLAGGRKILHSSWFWLDFFLVAVGLLASYP</sequence>
<evidence type="ECO:0000256" key="4">
    <source>
        <dbReference type="ARBA" id="ARBA00023136"/>
    </source>
</evidence>
<comment type="caution">
    <text evidence="8">The sequence shown here is derived from an EMBL/GenBank/DDBJ whole genome shotgun (WGS) entry which is preliminary data.</text>
</comment>
<feature type="transmembrane region" description="Helical" evidence="6">
    <location>
        <begin position="116"/>
        <end position="133"/>
    </location>
</feature>
<evidence type="ECO:0000259" key="7">
    <source>
        <dbReference type="Pfam" id="PF00520"/>
    </source>
</evidence>
<proteinExistence type="predicted"/>
<evidence type="ECO:0000256" key="3">
    <source>
        <dbReference type="ARBA" id="ARBA00022989"/>
    </source>
</evidence>
<feature type="domain" description="Ion transport" evidence="7">
    <location>
        <begin position="77"/>
        <end position="154"/>
    </location>
</feature>
<feature type="region of interest" description="Disordered" evidence="5">
    <location>
        <begin position="1"/>
        <end position="28"/>
    </location>
</feature>
<comment type="subcellular location">
    <subcellularLocation>
        <location evidence="1">Membrane</location>
        <topology evidence="1">Multi-pass membrane protein</topology>
    </subcellularLocation>
</comment>
<dbReference type="Pfam" id="PF00520">
    <property type="entry name" value="Ion_trans"/>
    <property type="match status" value="1"/>
</dbReference>
<accession>A0AA36HM51</accession>
<dbReference type="EMBL" id="CAUJNA010000042">
    <property type="protein sequence ID" value="CAJ1370899.1"/>
    <property type="molecule type" value="Genomic_DNA"/>
</dbReference>
<evidence type="ECO:0000256" key="2">
    <source>
        <dbReference type="ARBA" id="ARBA00022692"/>
    </source>
</evidence>
<dbReference type="PANTHER" id="PTHR46726">
    <property type="entry name" value="TWO PORE CHANNEL 3"/>
    <property type="match status" value="1"/>
</dbReference>
<evidence type="ECO:0000256" key="6">
    <source>
        <dbReference type="SAM" id="Phobius"/>
    </source>
</evidence>
<dbReference type="GO" id="GO:0005216">
    <property type="term" value="F:monoatomic ion channel activity"/>
    <property type="evidence" value="ECO:0007669"/>
    <property type="project" value="InterPro"/>
</dbReference>
<gene>
    <name evidence="8" type="ORF">EVOR1521_LOCUS1359</name>
</gene>
<dbReference type="PANTHER" id="PTHR46726:SF1">
    <property type="entry name" value="TWO-PORE CALCIUM CHANNEL 3"/>
    <property type="match status" value="1"/>
</dbReference>
<keyword evidence="3 6" id="KW-1133">Transmembrane helix</keyword>